<proteinExistence type="predicted"/>
<dbReference type="SUPFAM" id="SSF51182">
    <property type="entry name" value="RmlC-like cupins"/>
    <property type="match status" value="1"/>
</dbReference>
<dbReference type="Gene3D" id="2.60.120.10">
    <property type="entry name" value="Jelly Rolls"/>
    <property type="match status" value="1"/>
</dbReference>
<dbReference type="InterPro" id="IPR014710">
    <property type="entry name" value="RmlC-like_jellyroll"/>
</dbReference>
<protein>
    <recommendedName>
        <fullName evidence="1">Cupin type-2 domain-containing protein</fullName>
    </recommendedName>
</protein>
<dbReference type="EMBL" id="JAUJDW010000007">
    <property type="protein sequence ID" value="KAK0661745.1"/>
    <property type="molecule type" value="Genomic_DNA"/>
</dbReference>
<comment type="caution">
    <text evidence="2">The sequence shown here is derived from an EMBL/GenBank/DDBJ whole genome shotgun (WGS) entry which is preliminary data.</text>
</comment>
<evidence type="ECO:0000259" key="1">
    <source>
        <dbReference type="Pfam" id="PF07883"/>
    </source>
</evidence>
<accession>A0AA40D3J2</accession>
<dbReference type="InterPro" id="IPR011051">
    <property type="entry name" value="RmlC_Cupin_sf"/>
</dbReference>
<reference evidence="2" key="1">
    <citation type="submission" date="2023-06" db="EMBL/GenBank/DDBJ databases">
        <title>Multi-omics analyses reveal the molecular pathogenesis toolkit of Lasiodiplodia hormozganensis, a cross-kingdom pathogen.</title>
        <authorList>
            <person name="Felix C."/>
            <person name="Meneses R."/>
            <person name="Goncalves M.F.M."/>
            <person name="Tilleman L."/>
            <person name="Duarte A.S."/>
            <person name="Jorrin-Novo J.V."/>
            <person name="Van De Peer Y."/>
            <person name="Deforce D."/>
            <person name="Van Nieuwerburgh F."/>
            <person name="Esteves A.C."/>
            <person name="Alves A."/>
        </authorList>
    </citation>
    <scope>NUCLEOTIDE SEQUENCE</scope>
    <source>
        <strain evidence="2">CBS 339.90</strain>
    </source>
</reference>
<evidence type="ECO:0000313" key="2">
    <source>
        <dbReference type="EMBL" id="KAK0661745.1"/>
    </source>
</evidence>
<keyword evidence="3" id="KW-1185">Reference proteome</keyword>
<name>A0AA40D3J2_9PEZI</name>
<dbReference type="Pfam" id="PF07883">
    <property type="entry name" value="Cupin_2"/>
    <property type="match status" value="1"/>
</dbReference>
<feature type="domain" description="Cupin type-2" evidence="1">
    <location>
        <begin position="50"/>
        <end position="99"/>
    </location>
</feature>
<sequence>MTSRKVYKTVGIGKGLWMDITVDESLPEDSIERWTTYVFGDGKPGSEVFTVPPHWHKNHSEYITVVEGRVAITLDGKTQVAQAGDPAIFIPARHTHSMKSFPNEKVTIEEKVVPAGAHKAQFFYDLLQNDTYPGFWHAMRSFYDGDTYVPLPGNIALIDEAFMFVIGNLAKLLAPSKAKL</sequence>
<gene>
    <name evidence="2" type="ORF">DIS24_g2346</name>
</gene>
<evidence type="ECO:0000313" key="3">
    <source>
        <dbReference type="Proteomes" id="UP001175001"/>
    </source>
</evidence>
<dbReference type="AlphaFoldDB" id="A0AA40D3J2"/>
<organism evidence="2 3">
    <name type="scientific">Lasiodiplodia hormozganensis</name>
    <dbReference type="NCBI Taxonomy" id="869390"/>
    <lineage>
        <taxon>Eukaryota</taxon>
        <taxon>Fungi</taxon>
        <taxon>Dikarya</taxon>
        <taxon>Ascomycota</taxon>
        <taxon>Pezizomycotina</taxon>
        <taxon>Dothideomycetes</taxon>
        <taxon>Dothideomycetes incertae sedis</taxon>
        <taxon>Botryosphaeriales</taxon>
        <taxon>Botryosphaeriaceae</taxon>
        <taxon>Lasiodiplodia</taxon>
    </lineage>
</organism>
<dbReference type="Proteomes" id="UP001175001">
    <property type="component" value="Unassembled WGS sequence"/>
</dbReference>
<dbReference type="InterPro" id="IPR013096">
    <property type="entry name" value="Cupin_2"/>
</dbReference>